<evidence type="ECO:0000256" key="1">
    <source>
        <dbReference type="ARBA" id="ARBA00009748"/>
    </source>
</evidence>
<feature type="chain" id="PRO_5029850707" description="Non-specific lipid-transfer protein" evidence="5">
    <location>
        <begin position="25"/>
        <end position="118"/>
    </location>
</feature>
<dbReference type="InterPro" id="IPR036312">
    <property type="entry name" value="Bifun_inhib/LTP/seed_sf"/>
</dbReference>
<comment type="function">
    <text evidence="4">Plant non-specific lipid-transfer proteins transfer phospholipids as well as galactolipids across membranes. May play a role in wax or cutin deposition in the cell walls of expanding epidermal cells and certain secretory tissues.</text>
</comment>
<feature type="domain" description="Bifunctional inhibitor/plant lipid transfer protein/seed storage helical" evidence="6">
    <location>
        <begin position="29"/>
        <end position="114"/>
    </location>
</feature>
<dbReference type="Gramene" id="Kaladp0091s0127.1.v1.1">
    <property type="protein sequence ID" value="Kaladp0091s0127.1.v1.1"/>
    <property type="gene ID" value="Kaladp0091s0127.v1.1"/>
</dbReference>
<evidence type="ECO:0000256" key="3">
    <source>
        <dbReference type="ARBA" id="ARBA00023157"/>
    </source>
</evidence>
<dbReference type="AlphaFoldDB" id="A0A7N0UZL2"/>
<dbReference type="CDD" id="cd01960">
    <property type="entry name" value="nsLTP1"/>
    <property type="match status" value="1"/>
</dbReference>
<evidence type="ECO:0000313" key="8">
    <source>
        <dbReference type="Proteomes" id="UP000594263"/>
    </source>
</evidence>
<dbReference type="PROSITE" id="PS00597">
    <property type="entry name" value="PLANT_LTP"/>
    <property type="match status" value="1"/>
</dbReference>
<keyword evidence="8" id="KW-1185">Reference proteome</keyword>
<reference evidence="7" key="1">
    <citation type="submission" date="2021-01" db="UniProtKB">
        <authorList>
            <consortium name="EnsemblPlants"/>
        </authorList>
    </citation>
    <scope>IDENTIFICATION</scope>
</reference>
<keyword evidence="2 4" id="KW-0813">Transport</keyword>
<evidence type="ECO:0000256" key="4">
    <source>
        <dbReference type="RuleBase" id="RU000628"/>
    </source>
</evidence>
<proteinExistence type="inferred from homology"/>
<dbReference type="Gene3D" id="1.10.110.10">
    <property type="entry name" value="Plant lipid-transfer and hydrophobic proteins"/>
    <property type="match status" value="1"/>
</dbReference>
<keyword evidence="3" id="KW-1015">Disulfide bond</keyword>
<dbReference type="InterPro" id="IPR016140">
    <property type="entry name" value="Bifunc_inhib/LTP/seed_store"/>
</dbReference>
<evidence type="ECO:0000256" key="2">
    <source>
        <dbReference type="ARBA" id="ARBA00022448"/>
    </source>
</evidence>
<sequence length="118" mass="11635">MASKAAGLIAAAVLLCALAAYASAAGITCSQVAASLGPCINFAKGTGGTPPAPCCAGIRRLNSMAATTPDRQATCRCLKSLAGSISGINFGLVAKVPSECGVNVPYKISPSTDCNSVK</sequence>
<dbReference type="FunFam" id="1.10.110.10:FF:000002">
    <property type="entry name" value="Non-specific lipid-transfer protein"/>
    <property type="match status" value="1"/>
</dbReference>
<organism evidence="7 8">
    <name type="scientific">Kalanchoe fedtschenkoi</name>
    <name type="common">Lavender scallops</name>
    <name type="synonym">South American air plant</name>
    <dbReference type="NCBI Taxonomy" id="63787"/>
    <lineage>
        <taxon>Eukaryota</taxon>
        <taxon>Viridiplantae</taxon>
        <taxon>Streptophyta</taxon>
        <taxon>Embryophyta</taxon>
        <taxon>Tracheophyta</taxon>
        <taxon>Spermatophyta</taxon>
        <taxon>Magnoliopsida</taxon>
        <taxon>eudicotyledons</taxon>
        <taxon>Gunneridae</taxon>
        <taxon>Pentapetalae</taxon>
        <taxon>Saxifragales</taxon>
        <taxon>Crassulaceae</taxon>
        <taxon>Kalanchoe</taxon>
    </lineage>
</organism>
<dbReference type="SMART" id="SM00499">
    <property type="entry name" value="AAI"/>
    <property type="match status" value="1"/>
</dbReference>
<dbReference type="OMA" id="CLIFACM"/>
<name>A0A7N0UZL2_KALFE</name>
<accession>A0A7N0UZL2</accession>
<evidence type="ECO:0000259" key="6">
    <source>
        <dbReference type="SMART" id="SM00499"/>
    </source>
</evidence>
<evidence type="ECO:0000313" key="7">
    <source>
        <dbReference type="EnsemblPlants" id="Kaladp0091s0127.1.v1.1"/>
    </source>
</evidence>
<comment type="similarity">
    <text evidence="1 4">Belongs to the plant LTP family.</text>
</comment>
<dbReference type="Pfam" id="PF00234">
    <property type="entry name" value="Tryp_alpha_amyl"/>
    <property type="match status" value="1"/>
</dbReference>
<dbReference type="GO" id="GO:0006869">
    <property type="term" value="P:lipid transport"/>
    <property type="evidence" value="ECO:0007669"/>
    <property type="project" value="InterPro"/>
</dbReference>
<dbReference type="PRINTS" id="PR00382">
    <property type="entry name" value="LIPIDTRNSFER"/>
</dbReference>
<protein>
    <recommendedName>
        <fullName evidence="4">Non-specific lipid-transfer protein</fullName>
    </recommendedName>
</protein>
<dbReference type="GO" id="GO:0008289">
    <property type="term" value="F:lipid binding"/>
    <property type="evidence" value="ECO:0007669"/>
    <property type="project" value="UniProtKB-KW"/>
</dbReference>
<dbReference type="EnsemblPlants" id="Kaladp0091s0127.1.v1.1">
    <property type="protein sequence ID" value="Kaladp0091s0127.1.v1.1"/>
    <property type="gene ID" value="Kaladp0091s0127.v1.1"/>
</dbReference>
<dbReference type="PANTHER" id="PTHR33076">
    <property type="entry name" value="NON-SPECIFIC LIPID-TRANSFER PROTEIN 2-RELATED"/>
    <property type="match status" value="1"/>
</dbReference>
<dbReference type="SUPFAM" id="SSF47699">
    <property type="entry name" value="Bifunctional inhibitor/lipid-transfer protein/seed storage 2S albumin"/>
    <property type="match status" value="1"/>
</dbReference>
<dbReference type="InterPro" id="IPR000528">
    <property type="entry name" value="Plant_nsLTP"/>
</dbReference>
<keyword evidence="5" id="KW-0732">Signal</keyword>
<feature type="signal peptide" evidence="5">
    <location>
        <begin position="1"/>
        <end position="24"/>
    </location>
</feature>
<dbReference type="Proteomes" id="UP000594263">
    <property type="component" value="Unplaced"/>
</dbReference>
<evidence type="ECO:0000256" key="5">
    <source>
        <dbReference type="SAM" id="SignalP"/>
    </source>
</evidence>
<keyword evidence="4" id="KW-0446">Lipid-binding</keyword>